<dbReference type="EMBL" id="CM023471">
    <property type="protein sequence ID" value="KAH7966323.1"/>
    <property type="molecule type" value="Genomic_DNA"/>
</dbReference>
<protein>
    <submittedName>
        <fullName evidence="1">Uncharacterized protein</fullName>
    </submittedName>
</protein>
<accession>A0ACB8DE87</accession>
<reference evidence="1" key="1">
    <citation type="submission" date="2020-05" db="EMBL/GenBank/DDBJ databases">
        <title>Large-scale comparative analyses of tick genomes elucidate their genetic diversity and vector capacities.</title>
        <authorList>
            <person name="Jia N."/>
            <person name="Wang J."/>
            <person name="Shi W."/>
            <person name="Du L."/>
            <person name="Sun Y."/>
            <person name="Zhan W."/>
            <person name="Jiang J."/>
            <person name="Wang Q."/>
            <person name="Zhang B."/>
            <person name="Ji P."/>
            <person name="Sakyi L.B."/>
            <person name="Cui X."/>
            <person name="Yuan T."/>
            <person name="Jiang B."/>
            <person name="Yang W."/>
            <person name="Lam T.T.-Y."/>
            <person name="Chang Q."/>
            <person name="Ding S."/>
            <person name="Wang X."/>
            <person name="Zhu J."/>
            <person name="Ruan X."/>
            <person name="Zhao L."/>
            <person name="Wei J."/>
            <person name="Que T."/>
            <person name="Du C."/>
            <person name="Cheng J."/>
            <person name="Dai P."/>
            <person name="Han X."/>
            <person name="Huang E."/>
            <person name="Gao Y."/>
            <person name="Liu J."/>
            <person name="Shao H."/>
            <person name="Ye R."/>
            <person name="Li L."/>
            <person name="Wei W."/>
            <person name="Wang X."/>
            <person name="Wang C."/>
            <person name="Yang T."/>
            <person name="Huo Q."/>
            <person name="Li W."/>
            <person name="Guo W."/>
            <person name="Chen H."/>
            <person name="Zhou L."/>
            <person name="Ni X."/>
            <person name="Tian J."/>
            <person name="Zhou Y."/>
            <person name="Sheng Y."/>
            <person name="Liu T."/>
            <person name="Pan Y."/>
            <person name="Xia L."/>
            <person name="Li J."/>
            <person name="Zhao F."/>
            <person name="Cao W."/>
        </authorList>
    </citation>
    <scope>NUCLEOTIDE SEQUENCE</scope>
    <source>
        <strain evidence="1">Dsil-2018</strain>
    </source>
</reference>
<gene>
    <name evidence="1" type="ORF">HPB49_015289</name>
</gene>
<evidence type="ECO:0000313" key="2">
    <source>
        <dbReference type="Proteomes" id="UP000821865"/>
    </source>
</evidence>
<proteinExistence type="predicted"/>
<comment type="caution">
    <text evidence="1">The sequence shown here is derived from an EMBL/GenBank/DDBJ whole genome shotgun (WGS) entry which is preliminary data.</text>
</comment>
<sequence length="1732" mass="192029">MPLAKVSPLASICTTAASSPSEGPSSLTSMCQEPNVVDRTDVHAEKLNIAVPTQSHSIQSFIPTLASAPTGGAKGLDIGGTACSGSEVKLASEIDSHPNREVHVPGTTGEEHKTTTAPSKIMLSEFRAPCFQGAGSGLRKADDLLVRRSAGRGVTLLQAQQSTSQILTQPWSSQLVHMQSKKPMQDFQPGFTSTCMGTGRNRSSQALSKAAKLWDLLQKKDRVPSETHLPISKITFKKPQSNDRPTSPVKSDEITEETACHGRDDGLASTNNANLPPAGAPSCISNTKSQPASEKGTSDNTVDEPIDYSDFMSPCHIVEQLVDPDLEEAKWNLRFDTEVPDLAAINVCQAPEDFRRHDFQSFAEVPPDMDPYSLFRDSAYFSADFDSCKLPAQLASSRVRAVCHGIQPRKPMTNLDQTPFDATLKERLRSLGFRSPSCIQSVVWPAVLTGRNVVAVATPHTGKTLAYLIPLVSRLATETDYDDLRIGCGPLMLILTSTWQGAHRIYEQVNLLVEEDKSPKRCVLYAGGSEAGKEIPIINGCDILVATPHSFLRFLNNYNRLIVNLYRCCHLVLDDGERLLEKYTVEVTAVVNEFQQCQERRRSLHIPQIIVCSTMWTSSLDWFLRTSIMHQTPLVMLSSFSEAAIYAAVPTVACYVDPLSQNDALLKIVKGNVGQKVVVCTAGRETAIVVHQLLMSHDLYSLLLHDELPVAKISDVSNEWTSKRPKVNMPILVIQDKVLPLTSIRDATVLVHYDIPKLSQFNFGFRYSCIADHMRSFMDKEDFYTSEGPVAHMILSSNNRSISIQLVEFLNRLGSNVPDGLIHLAAQEQMRVSSSTELPLCPNLKAIGRCERQSGENCCSYRHQILPEADHSPSWSHLPCQGNVRIAIIKVTSASHFYAQILQQWDVPSGSTNENEPEVKENLELQEAMSLLSEHSRPENRVPLDEKTMPTVGQVYGLEANADQFERVLVTSVSLSTTAPASVTVTHLDCGGQSTVPATRLFHLPPRLAMIRPLAVEVYCCNVQPPDKDLSWTFQADFKAHNLFFRKELVGKIVLRLGNTLWLEPLALREKLRLVDTQVSLRNVRSTLIKEGFACNNPTHIESLRKMAADAGVTVPPLPAEAEGQSKISNVLDTAVNNPCTTYLDTTDYNHVYLWKATSPSHFYVQQCRFGKCLDELEKNIENAVQGQKLKKLKSVHTGVLCIAHCSNNGWYRGEVQEILNDEEVVVFFHDYGDSETCRLNELLEPLSWMMLLPYQALLCSLAGIGPTSREWSPKAQCVLEDFGYDNNNFNRLLCLRVARKIAGDRPGTSSYEVFLFNSCSSGRIGASDLLVMQGLAVPTELPKLNFDISLPHESAFRKDEALPQSESDDDEWVTSDCKNRLKEHLLTALAEVCNQVPAPVADEQETDCHGNCRTAIELPVQDPGHGSNTLEHIDGVSPSKAIPAVSEGHDGNVLGHESSECLSKATAPSSAQGRDGSAFENGESVCVSKTTSAAAELIDHPEFGGNTLKDVVLPKLRKRIDKKNVSKKRRATKVSWQDALKAGLPTLDSQFKTASSYQPTVSWWQDRNFVHVDIPVMNVTDYKLNLTAATLCLRITTTERDFLVHEKLFAAIEPTQTSLTKKMASLTVKLKKAKAELKWKWLTRHKRKMPHIRYDLDHVGMSDSDDEIIMATKACKDPSFTVCERSEEVLHFDPVAHEERTMEIEAAKSMDDFFEETYCNRDPNNIFEDLD</sequence>
<name>A0ACB8DE87_DERSI</name>
<dbReference type="Proteomes" id="UP000821865">
    <property type="component" value="Chromosome 2"/>
</dbReference>
<keyword evidence="2" id="KW-1185">Reference proteome</keyword>
<evidence type="ECO:0000313" key="1">
    <source>
        <dbReference type="EMBL" id="KAH7966323.1"/>
    </source>
</evidence>
<organism evidence="1 2">
    <name type="scientific">Dermacentor silvarum</name>
    <name type="common">Tick</name>
    <dbReference type="NCBI Taxonomy" id="543639"/>
    <lineage>
        <taxon>Eukaryota</taxon>
        <taxon>Metazoa</taxon>
        <taxon>Ecdysozoa</taxon>
        <taxon>Arthropoda</taxon>
        <taxon>Chelicerata</taxon>
        <taxon>Arachnida</taxon>
        <taxon>Acari</taxon>
        <taxon>Parasitiformes</taxon>
        <taxon>Ixodida</taxon>
        <taxon>Ixodoidea</taxon>
        <taxon>Ixodidae</taxon>
        <taxon>Rhipicephalinae</taxon>
        <taxon>Dermacentor</taxon>
    </lineage>
</organism>